<dbReference type="InterPro" id="IPR003018">
    <property type="entry name" value="GAF"/>
</dbReference>
<protein>
    <recommendedName>
        <fullName evidence="3">GAF domain-containing protein</fullName>
    </recommendedName>
</protein>
<evidence type="ECO:0000256" key="1">
    <source>
        <dbReference type="SAM" id="Coils"/>
    </source>
</evidence>
<dbReference type="PANTHER" id="PTHR43155:SF2">
    <property type="entry name" value="CYCLIC DI-GMP PHOSPHODIESTERASE PA4108"/>
    <property type="match status" value="1"/>
</dbReference>
<evidence type="ECO:0000313" key="4">
    <source>
        <dbReference type="EMBL" id="KAF0723890.1"/>
    </source>
</evidence>
<dbReference type="VEuPathDB" id="FungiDB:AeMF1_020779"/>
<evidence type="ECO:0000259" key="3">
    <source>
        <dbReference type="SMART" id="SM00065"/>
    </source>
</evidence>
<dbReference type="PANTHER" id="PTHR43155">
    <property type="entry name" value="CYCLIC DI-GMP PHOSPHODIESTERASE PA4108-RELATED"/>
    <property type="match status" value="1"/>
</dbReference>
<dbReference type="Proteomes" id="UP000481153">
    <property type="component" value="Unassembled WGS sequence"/>
</dbReference>
<reference evidence="4 5" key="1">
    <citation type="submission" date="2019-07" db="EMBL/GenBank/DDBJ databases">
        <title>Genomics analysis of Aphanomyces spp. identifies a new class of oomycete effector associated with host adaptation.</title>
        <authorList>
            <person name="Gaulin E."/>
        </authorList>
    </citation>
    <scope>NUCLEOTIDE SEQUENCE [LARGE SCALE GENOMIC DNA]</scope>
    <source>
        <strain evidence="4 5">ATCC 201684</strain>
    </source>
</reference>
<dbReference type="EMBL" id="VJMJ01000292">
    <property type="protein sequence ID" value="KAF0723890.1"/>
    <property type="molecule type" value="Genomic_DNA"/>
</dbReference>
<feature type="domain" description="GAF" evidence="3">
    <location>
        <begin position="348"/>
        <end position="565"/>
    </location>
</feature>
<comment type="caution">
    <text evidence="4">The sequence shown here is derived from an EMBL/GenBank/DDBJ whole genome shotgun (WGS) entry which is preliminary data.</text>
</comment>
<feature type="domain" description="GAF" evidence="3">
    <location>
        <begin position="756"/>
        <end position="910"/>
    </location>
</feature>
<dbReference type="Gene3D" id="3.30.450.40">
    <property type="match status" value="4"/>
</dbReference>
<sequence length="1433" mass="162293">MKTKRAIKPDHHRYDSSHYMAHKNDVIKSSTHSFGEIRFYWPKSLQEVTSNSFISDNINLPDLRDRLSRRFPLEAMSTESANRNVITQLRDQKKLIDRLKQEKAALEDLISLMQHELRLQQHMQHSLVTSKQLHDNNLLPNLISDVPTDRTPGGNVQSPVRPILPGRASPRRACATVPMTTADHRELEILRLKVHNLESEKQQRTEEFAAQSKAFFKRIKKLEHELSEKLDIIRAKDAEIHLLHIRTMHRAQLQHGGSPTHGLLSDEMWSSVPVLKTCIASHTGKTDTGKAYDSLIAKSFVDMIQHLPGNYHEQWLKDLQETAHKLSRLHSGLKALCGVFDRLASCADLYEMVQLIAKEAQCLVDAEEAYIFVADPMQKQEFWSRIKGDDGEIFTSRSFLPHIPFEDQLTYSNYLSELPYHTNHENTYVVSKPATEPASLLAHPLVSSSPPGFAAYVFHTKEVLNVPGCTVLGHPLHSTSHRNTDRFMKVKSASTMLIPMCYGDENECLAVLQVCGKVQNVHGIGVQVSLEGCMSFTDEDKWILMGLANFCGGLMAKVMTFTEVERTRRSETLLLALSRQIFTCLDFPKLSKLVMQSTRELLETDRCTLFVAKSTPNNVLSAWISDVQGEQATWKNRGHEIVVQMGKGIAGACAETRQLINVPDAYYDDRFDKTWDERTKYRTKSILAMPIIGSTGNLLGVIQMINKAGGTTFKAMDEEYIASVSQLIALAMENSNLFQKTQEVSKCIGPYIRCLPLNEALVNLTQHTEDVVGVQGACIYLVEDRTNELFTYHRERKTRVDLKPLSYKKSIMANAISLKEPLIVNNVYHHEDFNQAVDSLPGIAAHQVMFVPIFQHGKNGVDEKTFVGLLHLVNRKGTSQGFDYDDSLVAIMANQISGILMSITERQILQQLHEDTKMLLDTCMSFFKESNHVGIMNAVCNATRAAFTIEKGQLWLWTADKTHMWTSKTLEDNDVKFVNPTLHRRMSVSAFDREEVSCSEGLMKRVLAEGKVVSIRRWEYGEISSNASAEGVQRITATDRKASFIQYSITACPVWDSFGIEVIGVILLMSPRGRCLTRLELSKIPILTRQITAALMVCHDVSKHIHRVKRMQDLVEEYTAGTRSNAPLYSPSLLSLSHHTSSPSLSSQHGFSLAIKLNMPGMVDTSTYPINMLTPGLEFCSKYDLLRLPVDSRGDRHVIQVTRVTQALYESTHFDKWLGHDTTVGDWEKIKFDLHNAFSRKDTLAAFYNQNNAVSLSYVNNFDFITASSSRVSLVVNKSQDVLTESIRREIAVFLWPFCMDDLMIHLEKVALLFSPFDVDSTGHIKLTDFEFVMRSWGVNLCLDDFQAIHAAFKMPPNTKISRDEKEPYVCYRDIFKALAPRFIRHKHFHHEIFPTLHPTTHKITSIQLFLTPTSNDVIVVPTLKDVVTVNQS</sequence>
<feature type="coiled-coil region" evidence="1">
    <location>
        <begin position="187"/>
        <end position="239"/>
    </location>
</feature>
<dbReference type="Pfam" id="PF01590">
    <property type="entry name" value="GAF"/>
    <property type="match status" value="2"/>
</dbReference>
<dbReference type="InterPro" id="IPR029016">
    <property type="entry name" value="GAF-like_dom_sf"/>
</dbReference>
<feature type="coiled-coil region" evidence="1">
    <location>
        <begin position="82"/>
        <end position="116"/>
    </location>
</feature>
<dbReference type="InterPro" id="IPR011992">
    <property type="entry name" value="EF-hand-dom_pair"/>
</dbReference>
<keyword evidence="5" id="KW-1185">Reference proteome</keyword>
<accession>A0A6G0W9U1</accession>
<dbReference type="SUPFAM" id="SSF47473">
    <property type="entry name" value="EF-hand"/>
    <property type="match status" value="1"/>
</dbReference>
<dbReference type="SMART" id="SM00065">
    <property type="entry name" value="GAF"/>
    <property type="match status" value="3"/>
</dbReference>
<evidence type="ECO:0000256" key="2">
    <source>
        <dbReference type="SAM" id="MobiDB-lite"/>
    </source>
</evidence>
<proteinExistence type="predicted"/>
<feature type="region of interest" description="Disordered" evidence="2">
    <location>
        <begin position="146"/>
        <end position="168"/>
    </location>
</feature>
<keyword evidence="1" id="KW-0175">Coiled coil</keyword>
<evidence type="ECO:0000313" key="5">
    <source>
        <dbReference type="Proteomes" id="UP000481153"/>
    </source>
</evidence>
<name>A0A6G0W9U1_9STRA</name>
<feature type="domain" description="GAF" evidence="3">
    <location>
        <begin position="586"/>
        <end position="742"/>
    </location>
</feature>
<organism evidence="4 5">
    <name type="scientific">Aphanomyces euteiches</name>
    <dbReference type="NCBI Taxonomy" id="100861"/>
    <lineage>
        <taxon>Eukaryota</taxon>
        <taxon>Sar</taxon>
        <taxon>Stramenopiles</taxon>
        <taxon>Oomycota</taxon>
        <taxon>Saprolegniomycetes</taxon>
        <taxon>Saprolegniales</taxon>
        <taxon>Verrucalvaceae</taxon>
        <taxon>Aphanomyces</taxon>
    </lineage>
</organism>
<dbReference type="SUPFAM" id="SSF55781">
    <property type="entry name" value="GAF domain-like"/>
    <property type="match status" value="4"/>
</dbReference>
<gene>
    <name evidence="4" type="ORF">Ae201684_017271</name>
</gene>